<sequence>MKKFEAYQIIASEIQKFFNEDVAVTLFDTEKIVAYYPGKTIDTKAKIGSPPTPGSNVLEALKSGKRVVRRVSKELFGVPFVGIALPIFDDSKLAGCLAIACSLELYDSLLETGQEILDAVVTISSSAQNLSSATEELAATIRNMNDETKQVNLEMQKTNELTQEIKKISKQSNILGINAAIEASRAGEHGRGFAIVSEEVRKLATDTDASTHAIESNVKEVQSSVGLLIEAIKQLTEATEGHANDVTEIANTLVRIESMAKRLLELGRS</sequence>
<dbReference type="OrthoDB" id="3192at2"/>
<dbReference type="PANTHER" id="PTHR32089:SF112">
    <property type="entry name" value="LYSOZYME-LIKE PROTEIN-RELATED"/>
    <property type="match status" value="1"/>
</dbReference>
<evidence type="ECO:0000256" key="3">
    <source>
        <dbReference type="SAM" id="Coils"/>
    </source>
</evidence>
<proteinExistence type="predicted"/>
<dbReference type="EMBL" id="FNCP01000005">
    <property type="protein sequence ID" value="SDG69718.1"/>
    <property type="molecule type" value="Genomic_DNA"/>
</dbReference>
<evidence type="ECO:0000256" key="2">
    <source>
        <dbReference type="PROSITE-ProRule" id="PRU00284"/>
    </source>
</evidence>
<dbReference type="STRING" id="1121419.SAMN05443529_105105"/>
<dbReference type="PROSITE" id="PS50111">
    <property type="entry name" value="CHEMOTAXIS_TRANSDUC_2"/>
    <property type="match status" value="1"/>
</dbReference>
<dbReference type="InterPro" id="IPR004089">
    <property type="entry name" value="MCPsignal_dom"/>
</dbReference>
<dbReference type="AlphaFoldDB" id="A0A1G7WCN3"/>
<keyword evidence="1 2" id="KW-0807">Transducer</keyword>
<protein>
    <submittedName>
        <fullName evidence="5">Methyl-accepting chemotaxis protein (MCP) signalling domain-containing protein</fullName>
    </submittedName>
</protein>
<dbReference type="GO" id="GO:0007165">
    <property type="term" value="P:signal transduction"/>
    <property type="evidence" value="ECO:0007669"/>
    <property type="project" value="UniProtKB-KW"/>
</dbReference>
<accession>A0A1G7WCN3</accession>
<dbReference type="Pfam" id="PF00015">
    <property type="entry name" value="MCPsignal"/>
    <property type="match status" value="1"/>
</dbReference>
<organism evidence="5 6">
    <name type="scientific">Desulfosporosinus hippei DSM 8344</name>
    <dbReference type="NCBI Taxonomy" id="1121419"/>
    <lineage>
        <taxon>Bacteria</taxon>
        <taxon>Bacillati</taxon>
        <taxon>Bacillota</taxon>
        <taxon>Clostridia</taxon>
        <taxon>Eubacteriales</taxon>
        <taxon>Desulfitobacteriaceae</taxon>
        <taxon>Desulfosporosinus</taxon>
    </lineage>
</organism>
<evidence type="ECO:0000313" key="5">
    <source>
        <dbReference type="EMBL" id="SDG69718.1"/>
    </source>
</evidence>
<feature type="domain" description="Methyl-accepting transducer" evidence="4">
    <location>
        <begin position="107"/>
        <end position="269"/>
    </location>
</feature>
<evidence type="ECO:0000256" key="1">
    <source>
        <dbReference type="ARBA" id="ARBA00023224"/>
    </source>
</evidence>
<dbReference type="SMART" id="SM00283">
    <property type="entry name" value="MA"/>
    <property type="match status" value="1"/>
</dbReference>
<evidence type="ECO:0000313" key="6">
    <source>
        <dbReference type="Proteomes" id="UP000198656"/>
    </source>
</evidence>
<dbReference type="Gene3D" id="1.10.287.950">
    <property type="entry name" value="Methyl-accepting chemotaxis protein"/>
    <property type="match status" value="1"/>
</dbReference>
<name>A0A1G7WCN3_9FIRM</name>
<gene>
    <name evidence="5" type="ORF">SAMN05443529_105105</name>
</gene>
<feature type="coiled-coil region" evidence="3">
    <location>
        <begin position="127"/>
        <end position="161"/>
    </location>
</feature>
<keyword evidence="6" id="KW-1185">Reference proteome</keyword>
<dbReference type="GO" id="GO:0016020">
    <property type="term" value="C:membrane"/>
    <property type="evidence" value="ECO:0007669"/>
    <property type="project" value="InterPro"/>
</dbReference>
<dbReference type="SUPFAM" id="SSF58104">
    <property type="entry name" value="Methyl-accepting chemotaxis protein (MCP) signaling domain"/>
    <property type="match status" value="1"/>
</dbReference>
<dbReference type="RefSeq" id="WP_092331280.1">
    <property type="nucleotide sequence ID" value="NZ_FNCP01000005.1"/>
</dbReference>
<evidence type="ECO:0000259" key="4">
    <source>
        <dbReference type="PROSITE" id="PS50111"/>
    </source>
</evidence>
<keyword evidence="3" id="KW-0175">Coiled coil</keyword>
<dbReference type="Proteomes" id="UP000198656">
    <property type="component" value="Unassembled WGS sequence"/>
</dbReference>
<reference evidence="6" key="1">
    <citation type="submission" date="2016-10" db="EMBL/GenBank/DDBJ databases">
        <authorList>
            <person name="Varghese N."/>
            <person name="Submissions S."/>
        </authorList>
    </citation>
    <scope>NUCLEOTIDE SEQUENCE [LARGE SCALE GENOMIC DNA]</scope>
    <source>
        <strain evidence="6">DSM 8344</strain>
    </source>
</reference>
<dbReference type="PANTHER" id="PTHR32089">
    <property type="entry name" value="METHYL-ACCEPTING CHEMOTAXIS PROTEIN MCPB"/>
    <property type="match status" value="1"/>
</dbReference>